<sequence>MSTQPGLVAIYRWRIDDENVEAFRARWTHATRALKPHGGMGSLLARADDGSFDAVALCPQ</sequence>
<keyword evidence="2" id="KW-1185">Reference proteome</keyword>
<reference evidence="1 2" key="1">
    <citation type="submission" date="2020-06" db="EMBL/GenBank/DDBJ databases">
        <title>Altererythrobacter sp. HHU K3-1.</title>
        <authorList>
            <person name="Zhang D."/>
            <person name="Xue H."/>
        </authorList>
    </citation>
    <scope>NUCLEOTIDE SEQUENCE [LARGE SCALE GENOMIC DNA]</scope>
    <source>
        <strain evidence="1 2">HHU K3-1</strain>
    </source>
</reference>
<dbReference type="EMBL" id="JABWGV010000001">
    <property type="protein sequence ID" value="NVD43594.1"/>
    <property type="molecule type" value="Genomic_DNA"/>
</dbReference>
<dbReference type="Proteomes" id="UP000561438">
    <property type="component" value="Unassembled WGS sequence"/>
</dbReference>
<dbReference type="AlphaFoldDB" id="A0A850GVP5"/>
<organism evidence="1 2">
    <name type="scientific">Qipengyuania atrilutea</name>
    <dbReference type="NCBI Taxonomy" id="2744473"/>
    <lineage>
        <taxon>Bacteria</taxon>
        <taxon>Pseudomonadati</taxon>
        <taxon>Pseudomonadota</taxon>
        <taxon>Alphaproteobacteria</taxon>
        <taxon>Sphingomonadales</taxon>
        <taxon>Erythrobacteraceae</taxon>
        <taxon>Qipengyuania</taxon>
    </lineage>
</organism>
<evidence type="ECO:0000313" key="1">
    <source>
        <dbReference type="EMBL" id="NVD43594.1"/>
    </source>
</evidence>
<evidence type="ECO:0000313" key="2">
    <source>
        <dbReference type="Proteomes" id="UP000561438"/>
    </source>
</evidence>
<name>A0A850GVP5_9SPHN</name>
<comment type="caution">
    <text evidence="1">The sequence shown here is derived from an EMBL/GenBank/DDBJ whole genome shotgun (WGS) entry which is preliminary data.</text>
</comment>
<protein>
    <recommendedName>
        <fullName evidence="3">ABM domain-containing protein</fullName>
    </recommendedName>
</protein>
<proteinExistence type="predicted"/>
<evidence type="ECO:0008006" key="3">
    <source>
        <dbReference type="Google" id="ProtNLM"/>
    </source>
</evidence>
<gene>
    <name evidence="1" type="ORF">HUV48_01005</name>
</gene>
<accession>A0A850GVP5</accession>
<dbReference type="RefSeq" id="WP_176265916.1">
    <property type="nucleotide sequence ID" value="NZ_JABWGV010000001.1"/>
</dbReference>